<dbReference type="InterPro" id="IPR050330">
    <property type="entry name" value="Bact_OuterMem_StrucFunc"/>
</dbReference>
<keyword evidence="3" id="KW-0998">Cell outer membrane</keyword>
<feature type="signal peptide" evidence="5">
    <location>
        <begin position="1"/>
        <end position="23"/>
    </location>
</feature>
<dbReference type="AlphaFoldDB" id="A0A1I7AGJ1"/>
<evidence type="ECO:0000256" key="1">
    <source>
        <dbReference type="ARBA" id="ARBA00004442"/>
    </source>
</evidence>
<keyword evidence="5" id="KW-0732">Signal</keyword>
<feature type="domain" description="OmpA-like" evidence="6">
    <location>
        <begin position="537"/>
        <end position="662"/>
    </location>
</feature>
<dbReference type="Proteomes" id="UP000236454">
    <property type="component" value="Unassembled WGS sequence"/>
</dbReference>
<evidence type="ECO:0000259" key="6">
    <source>
        <dbReference type="PROSITE" id="PS51123"/>
    </source>
</evidence>
<dbReference type="InterPro" id="IPR006665">
    <property type="entry name" value="OmpA-like"/>
</dbReference>
<reference evidence="7 8" key="1">
    <citation type="submission" date="2016-10" db="EMBL/GenBank/DDBJ databases">
        <authorList>
            <person name="de Groot N.N."/>
        </authorList>
    </citation>
    <scope>NUCLEOTIDE SEQUENCE [LARGE SCALE GENOMIC DNA]</scope>
    <source>
        <strain evidence="7 8">CGMCC 1.7005</strain>
    </source>
</reference>
<dbReference type="SUPFAM" id="SSF103088">
    <property type="entry name" value="OmpA-like"/>
    <property type="match status" value="1"/>
</dbReference>
<keyword evidence="8" id="KW-1185">Reference proteome</keyword>
<dbReference type="PROSITE" id="PS51123">
    <property type="entry name" value="OMPA_2"/>
    <property type="match status" value="1"/>
</dbReference>
<organism evidence="7 8">
    <name type="scientific">Lishizhenia tianjinensis</name>
    <dbReference type="NCBI Taxonomy" id="477690"/>
    <lineage>
        <taxon>Bacteria</taxon>
        <taxon>Pseudomonadati</taxon>
        <taxon>Bacteroidota</taxon>
        <taxon>Flavobacteriia</taxon>
        <taxon>Flavobacteriales</taxon>
        <taxon>Crocinitomicaceae</taxon>
        <taxon>Lishizhenia</taxon>
    </lineage>
</organism>
<dbReference type="OrthoDB" id="9809364at2"/>
<dbReference type="Pfam" id="PF07676">
    <property type="entry name" value="PD40"/>
    <property type="match status" value="5"/>
</dbReference>
<dbReference type="InterPro" id="IPR011042">
    <property type="entry name" value="6-blade_b-propeller_TolB-like"/>
</dbReference>
<dbReference type="PRINTS" id="PR01021">
    <property type="entry name" value="OMPADOMAIN"/>
</dbReference>
<feature type="chain" id="PRO_5014945408" evidence="5">
    <location>
        <begin position="24"/>
        <end position="662"/>
    </location>
</feature>
<dbReference type="RefSeq" id="WP_090249129.1">
    <property type="nucleotide sequence ID" value="NZ_FPAS01000003.1"/>
</dbReference>
<dbReference type="EMBL" id="FPAS01000003">
    <property type="protein sequence ID" value="SFT74061.1"/>
    <property type="molecule type" value="Genomic_DNA"/>
</dbReference>
<evidence type="ECO:0000256" key="2">
    <source>
        <dbReference type="ARBA" id="ARBA00023136"/>
    </source>
</evidence>
<evidence type="ECO:0000256" key="5">
    <source>
        <dbReference type="SAM" id="SignalP"/>
    </source>
</evidence>
<dbReference type="Gene3D" id="2.120.10.30">
    <property type="entry name" value="TolB, C-terminal domain"/>
    <property type="match status" value="1"/>
</dbReference>
<dbReference type="Gene3D" id="1.25.40.10">
    <property type="entry name" value="Tetratricopeptide repeat domain"/>
    <property type="match status" value="1"/>
</dbReference>
<accession>A0A1I7AGJ1</accession>
<proteinExistence type="predicted"/>
<dbReference type="SUPFAM" id="SSF82171">
    <property type="entry name" value="DPP6 N-terminal domain-like"/>
    <property type="match status" value="1"/>
</dbReference>
<dbReference type="InterPro" id="IPR011990">
    <property type="entry name" value="TPR-like_helical_dom_sf"/>
</dbReference>
<dbReference type="STRING" id="477690.SAMN05216474_2071"/>
<dbReference type="InterPro" id="IPR006664">
    <property type="entry name" value="OMP_bac"/>
</dbReference>
<evidence type="ECO:0000313" key="7">
    <source>
        <dbReference type="EMBL" id="SFT74061.1"/>
    </source>
</evidence>
<dbReference type="InterPro" id="IPR011659">
    <property type="entry name" value="WD40"/>
</dbReference>
<evidence type="ECO:0000256" key="3">
    <source>
        <dbReference type="ARBA" id="ARBA00023237"/>
    </source>
</evidence>
<dbReference type="GO" id="GO:0009279">
    <property type="term" value="C:cell outer membrane"/>
    <property type="evidence" value="ECO:0007669"/>
    <property type="project" value="UniProtKB-SubCell"/>
</dbReference>
<dbReference type="InterPro" id="IPR036737">
    <property type="entry name" value="OmpA-like_sf"/>
</dbReference>
<dbReference type="Gene3D" id="3.30.1330.60">
    <property type="entry name" value="OmpA-like domain"/>
    <property type="match status" value="1"/>
</dbReference>
<protein>
    <submittedName>
        <fullName evidence="7">WD40-like Beta Propeller Repeat</fullName>
    </submittedName>
</protein>
<dbReference type="Pfam" id="PF00691">
    <property type="entry name" value="OmpA"/>
    <property type="match status" value="1"/>
</dbReference>
<comment type="subcellular location">
    <subcellularLocation>
        <location evidence="1">Cell outer membrane</location>
    </subcellularLocation>
</comment>
<keyword evidence="2 4" id="KW-0472">Membrane</keyword>
<dbReference type="PANTHER" id="PTHR30329">
    <property type="entry name" value="STATOR ELEMENT OF FLAGELLAR MOTOR COMPLEX"/>
    <property type="match status" value="1"/>
</dbReference>
<name>A0A1I7AGJ1_9FLAO</name>
<dbReference type="PANTHER" id="PTHR30329:SF21">
    <property type="entry name" value="LIPOPROTEIN YIAD-RELATED"/>
    <property type="match status" value="1"/>
</dbReference>
<dbReference type="SUPFAM" id="SSF48452">
    <property type="entry name" value="TPR-like"/>
    <property type="match status" value="1"/>
</dbReference>
<evidence type="ECO:0000313" key="8">
    <source>
        <dbReference type="Proteomes" id="UP000236454"/>
    </source>
</evidence>
<dbReference type="PROSITE" id="PS51257">
    <property type="entry name" value="PROKAR_LIPOPROTEIN"/>
    <property type="match status" value="1"/>
</dbReference>
<evidence type="ECO:0000256" key="4">
    <source>
        <dbReference type="PROSITE-ProRule" id="PRU00473"/>
    </source>
</evidence>
<sequence>MLKNFLILTLLFAFTAACGTAQMQYSSKDKKAVKLFEKARTAPDAEKIEILNDALERDPNFLEAHDLISQIYADQGEFEKSVYHEKELLRINPAQNFNGTLYISIAQKQFALGNYEDAVKYTDMVINYPRRTVADAVMQEAYELQKSAKFSIEAIENARAITPINIGPGINTEYDEYFPTITVDGKVMLFTRKIPANNMMGFQEDFFVSELSDKFIWQMATAMPPNINSPLNEGAPTLSSDGKSLVFVACESPAGIKDYGPTKKGYGRCDMFYTKKIGSRWVDPINLPGYANTSNWESQPSLSSDGKTLYFVRRTGHGYEANSDIYVTYKDDKGYWSKAERLPENINTPFQETSVLIHPDGQTLYFASNGHTGLGGSDIFMSKKNPDGTWGDPVNLGYPINTKANENSLLVSADGEIAFFASDRDGGQGGLDIYYFEMPEELRPTKTLYFDGFVYDASTRNPLPGKFELIDIANDEVVITAEADKVTGEFLVALPTNRKYALNVSYPGYAFFSKSFDMTSGEDNEGVHMDVPMHPLAQENAIVELENVFFDLNKTTLRKESFTELDKLYKLLAENTSLKIEIGGHTDTRGDAADNQKLSEGRAQAVYDYLVDKGIAAERLKFKGYGETQPKISDEEIAKLATDKEKEAAHQQNRRTEYKIIK</sequence>
<dbReference type="CDD" id="cd07185">
    <property type="entry name" value="OmpA_C-like"/>
    <property type="match status" value="1"/>
</dbReference>
<gene>
    <name evidence="7" type="ORF">SAMN05216474_2071</name>
</gene>